<dbReference type="AlphaFoldDB" id="A0A559LHA9"/>
<dbReference type="Proteomes" id="UP000320707">
    <property type="component" value="Unassembled WGS sequence"/>
</dbReference>
<evidence type="ECO:0000313" key="3">
    <source>
        <dbReference type="EMBL" id="TVY73664.1"/>
    </source>
</evidence>
<evidence type="ECO:0000256" key="1">
    <source>
        <dbReference type="SAM" id="Coils"/>
    </source>
</evidence>
<reference evidence="3 4" key="1">
    <citation type="journal article" date="2019" name="Microbiol. Resour. Announc.">
        <title>High-quality draft genome sequence of Fusarium oxysporum f. sp. cubense strain 160527, a causal agent of Panama disease.</title>
        <authorList>
            <person name="Asai S."/>
            <person name="Ayukawa Y."/>
            <person name="Gan P."/>
            <person name="Masuda S."/>
            <person name="Komatsu K."/>
            <person name="Shirasu K."/>
            <person name="Arie T."/>
        </authorList>
    </citation>
    <scope>NUCLEOTIDE SEQUENCE [LARGE SCALE GENOMIC DNA]</scope>
    <source>
        <strain evidence="3 4">160527</strain>
    </source>
</reference>
<dbReference type="EMBL" id="SRMI01000003">
    <property type="protein sequence ID" value="TVY73664.1"/>
    <property type="molecule type" value="Genomic_DNA"/>
</dbReference>
<name>A0A559LHA9_FUSOC</name>
<accession>A0A559LHA9</accession>
<feature type="region of interest" description="Disordered" evidence="2">
    <location>
        <begin position="132"/>
        <end position="227"/>
    </location>
</feature>
<comment type="caution">
    <text evidence="3">The sequence shown here is derived from an EMBL/GenBank/DDBJ whole genome shotgun (WGS) entry which is preliminary data.</text>
</comment>
<proteinExistence type="predicted"/>
<organism evidence="3 4">
    <name type="scientific">Fusarium oxysporum f. sp. cubense</name>
    <dbReference type="NCBI Taxonomy" id="61366"/>
    <lineage>
        <taxon>Eukaryota</taxon>
        <taxon>Fungi</taxon>
        <taxon>Dikarya</taxon>
        <taxon>Ascomycota</taxon>
        <taxon>Pezizomycotina</taxon>
        <taxon>Sordariomycetes</taxon>
        <taxon>Hypocreomycetidae</taxon>
        <taxon>Hypocreales</taxon>
        <taxon>Nectriaceae</taxon>
        <taxon>Fusarium</taxon>
        <taxon>Fusarium oxysporum species complex</taxon>
    </lineage>
</organism>
<feature type="coiled-coil region" evidence="1">
    <location>
        <begin position="60"/>
        <end position="105"/>
    </location>
</feature>
<keyword evidence="1" id="KW-0175">Coiled coil</keyword>
<evidence type="ECO:0000256" key="2">
    <source>
        <dbReference type="SAM" id="MobiDB-lite"/>
    </source>
</evidence>
<gene>
    <name evidence="3" type="ORF">Focb16_v006054</name>
</gene>
<protein>
    <submittedName>
        <fullName evidence="3">Uncharacterized protein</fullName>
    </submittedName>
</protein>
<evidence type="ECO:0000313" key="4">
    <source>
        <dbReference type="Proteomes" id="UP000320707"/>
    </source>
</evidence>
<sequence length="227" mass="26105">MAEGEHCWDAISDDEKIRVWDETERKFSATLRSQKNAENRKIEMYFLHSSIRIWMELSSLAAHKSRLEECRSRLAKELAKVEAELARITNEYEEKANQLGRTQQDYRSSLQTRTENIHGIWFKMRRFFRQKRREDPDAPAMKACLSNSSPSDTPNPPTKRKSLHLTPTTPREDSSLNRCPLPDQIPPSYPTSVPAPLTAPGPQPTFGTHLNKKPKCMPPAQRNPAHD</sequence>